<dbReference type="InterPro" id="IPR005203">
    <property type="entry name" value="Hemocyanin_C"/>
</dbReference>
<feature type="chain" id="PRO_5045389423" evidence="3">
    <location>
        <begin position="18"/>
        <end position="2394"/>
    </location>
</feature>
<dbReference type="SUPFAM" id="SSF81296">
    <property type="entry name" value="E set domains"/>
    <property type="match status" value="2"/>
</dbReference>
<evidence type="ECO:0000256" key="3">
    <source>
        <dbReference type="SAM" id="SignalP"/>
    </source>
</evidence>
<proteinExistence type="predicted"/>
<dbReference type="Pfam" id="PF03722">
    <property type="entry name" value="Hemocyanin_N"/>
    <property type="match status" value="2"/>
</dbReference>
<feature type="compositionally biased region" description="Low complexity" evidence="2">
    <location>
        <begin position="469"/>
        <end position="520"/>
    </location>
</feature>
<dbReference type="InterPro" id="IPR014756">
    <property type="entry name" value="Ig_E-set"/>
</dbReference>
<feature type="domain" description="Hemocyanin C-terminal" evidence="6">
    <location>
        <begin position="2134"/>
        <end position="2384"/>
    </location>
</feature>
<dbReference type="InterPro" id="IPR013788">
    <property type="entry name" value="Hemocyanin/hexamerin"/>
</dbReference>
<feature type="domain" description="Hemocyanin N-terminal" evidence="5">
    <location>
        <begin position="48"/>
        <end position="168"/>
    </location>
</feature>
<organism evidence="7 8">
    <name type="scientific">Bactrocera dorsalis</name>
    <name type="common">Oriental fruit fly</name>
    <name type="synonym">Dacus dorsalis</name>
    <dbReference type="NCBI Taxonomy" id="27457"/>
    <lineage>
        <taxon>Eukaryota</taxon>
        <taxon>Metazoa</taxon>
        <taxon>Ecdysozoa</taxon>
        <taxon>Arthropoda</taxon>
        <taxon>Hexapoda</taxon>
        <taxon>Insecta</taxon>
        <taxon>Pterygota</taxon>
        <taxon>Neoptera</taxon>
        <taxon>Endopterygota</taxon>
        <taxon>Diptera</taxon>
        <taxon>Brachycera</taxon>
        <taxon>Muscomorpha</taxon>
        <taxon>Tephritoidea</taxon>
        <taxon>Tephritidae</taxon>
        <taxon>Bactrocera</taxon>
        <taxon>Bactrocera</taxon>
    </lineage>
</organism>
<dbReference type="SUPFAM" id="SSF48050">
    <property type="entry name" value="Hemocyanin, N-terminal domain"/>
    <property type="match status" value="2"/>
</dbReference>
<feature type="region of interest" description="Disordered" evidence="2">
    <location>
        <begin position="453"/>
        <end position="571"/>
    </location>
</feature>
<dbReference type="PANTHER" id="PTHR11511">
    <property type="entry name" value="LARVAL STORAGE PROTEIN/PHENOLOXIDASE"/>
    <property type="match status" value="1"/>
</dbReference>
<sequence>MRTFVLLLSCLVCCATAGHYGLAQKLLHLNNVRTGQKGYTSVGTEQRQHQEFLLDVLLQVQKPLVNNQLVQLGQELVTDPNMYLLPSDEILQQFLQQAENREVIGRNGVYNPVDISNIRQLVGLQRFLVLARDFNVFQRNVVYARLYFNAVMFVDALSLAIRDRPDTQDLVLPPMNEILPQLYYDNYVLSYAQNVDYSGLISQEARANVKSSIFDIFGLRRIGSLFQLGNYGSYNPLQQRYSAQRYGFGRFGIAPEGRSVKSKENGGEYVVEGSYIQEKIVVPVEGRDGTDLTNDVDLNVAWNNIVIDQLVQAVTEGVEGGQQNEIGSIGLPQVDVGSPRLLYVGRRSRVDNGGYSAYGNPFYAQQNQYGYNDQEYARQQYQTTQYGYTGPEYSYDRQQNQAGQYNYKENDYSYGRQQKQGPLYGYKGKEYYYARQQNQGSQYNQQNQGAQYGYKDNEYSYGPQQNQRSQYGYNPYGQQNQGSQYGYKDNEYSYGRQQNQGSQYGYNPYGQQNQGSQYGYKDNEYSYGRQQNRGSQNGYNSYGQQNQGSQYGYKDNEYSYGRQQNQGSQYGYNSYGEQQKGSQYGSYYGIPYGRQQYQGSQYGYEDQQYYYGGQPNQGPKYSYNYPVYSSAYYNPYGSQQYYYKNYEYQYEPRIQQQDQYQGQQQQQTHRVLPYGPQEVVNTNVGDDVVVIDRVIRDTHNRGQSGKRYRSEEGKRVSYRNAEQYRELAGLREGIIRSIETTQQLSYARRGEILLQSIQELAARLNIQRIVETLEGSIYQQQDIQLVQQEVDQIIQQIRALVEQIREEAGISEGSERTLHIVADVIGGRIVLEQQQQLSIDVKRTLQELQQQIQRIVGSQVGQVNEVTPLVLLFGSLRSPVTQQTILSLAQLIDDYRQKLQPYTSSQLSGNGDIKVQNVQIDPLVTYTEVVDVDLVNMIDQQLLQSNANNLQQLGQKVVARQQRLNYQPFTISLGIESQRQQEVAIRILLAPQIDYTGRRVSLAQNRNNFILIDAYVQQLQAGVNNIERNSRQFNGYNREVSTISQIYRQIMTGQIYVQSGVTRQLPRNLLLPRGSANGGLPVQIMVVVSPLNQQAELLQVEARQISGLGIAAVGVDQLPLNYPLDRQIVDGQRLDVPNIQLVETVIQYDSRRSAFSIKDLRLTALINTSQSEVNLFKSLTLKFSSTSEMKIFIFTLIGLISFGAAAVIDNVDIRRGGPFDGNIGTRHISQMSREDLLRQKFLLDILQHMQEPSVNDEELLQMSKLQPEHLVDDQTRYLGGIDDEMARVIELSRNQRLLAKDKMYTIADVDDIRQMIGLYRVFVRSGDWDTLQRNLLYARSHVNGVLLVNALLLAIRDRNDTQNLVMPGIHEILPELYLDADTLRRAKEINFNQLSSSSTSSRQTQRPRILEMIRLNKLWNRNTNPINTLDREQLWMPWREMRMEVQGRKVGVANDATHINMRDDDRIVLPVTLPSNVLRKEREVRIFTNDVGFQSFLHSLINDLCLSEHESELQNEQQMRVDTNKPVLRRVGLERNVGPMLESEIRRKEEQIRGQNIRGIHTVDLDTDKDRFIYFGRHLWSGLSPNTLSNDDPSDRYINSESGKNVRRVEIGNDDSSNLHWKHSDNTIYLRNPFNDYFKETPQVGWDNNQVGVPLPTTTAYDERLLHVNHNSQQAAVNNRMHFRGEQPKTVVDLSGHWGQAGVNQINNHISIQGEHFDANDIANSEHRGLAQRIDLGVDMPMDWNRQMAMHRQKKNHIVGNSVVDSSSPLNIGHSNDYIQTSNQVQDVDIINKGLEHVGSRGLNQWEKENQKEESILKERRNIDRNQEDWKNVYARIGRNWLNFIHSNKDDAISKDRIVEDPRIWTTVARGMGNIGIHSEVEVNGQNGINPGAQLRNKMSRRRLTNDPIHITSQHDRNVHDIEVEGSGMGRYRSPRSLPVANRDHYWNQKRDGELLLHNLQQLMARINLEHISLGIQDILQIQDDTIPADSFTNQRLSNSPDQRLALRLNRIRLNSRRSRILLNRIRDVESRLQAIIEKEILRGVENEQRNDIRNAVGIDQLIGEILLGKRSVGQGVNLLNILSEIILQTEDINANFQTLNQISMDTENPILLHLLRRIVQIADLQRQQQLGSYSKEDLQMDGVSINDVSVDKLRTYVDTNDVDLINAATSANQLRGLSQRMVVARQQRLNHQTFAINVDVTANRNKRVVVRTLLGPKIDTFISGTQLNRQRQNFVILDTFIADLHSGRNVITRKSHDITWTARDTTPITEIYKSVMQALEGDADISLDQVQGQSCRFPHRLLLPRGRVEGLPMQMLVIITPVTTDWRPTVHQLDMDHDVCGMGVSSTSLDHLPLGFPLDRPIESMEMIGSLPNAHLMDVQIFHSKQLVADDYY</sequence>
<dbReference type="Pfam" id="PF03723">
    <property type="entry name" value="Hemocyanin_C"/>
    <property type="match status" value="2"/>
</dbReference>
<feature type="domain" description="Hemocyanin C-terminal" evidence="6">
    <location>
        <begin position="901"/>
        <end position="1147"/>
    </location>
</feature>
<feature type="compositionally biased region" description="Polar residues" evidence="2">
    <location>
        <begin position="561"/>
        <end position="571"/>
    </location>
</feature>
<feature type="domain" description="Hemocyanin middle" evidence="4">
    <location>
        <begin position="1944"/>
        <end position="2069"/>
    </location>
</feature>
<accession>A0ABM3JZ06</accession>
<dbReference type="Gene3D" id="2.60.40.1520">
    <property type="entry name" value="Hemocyanin, C-terminal domain"/>
    <property type="match status" value="2"/>
</dbReference>
<keyword evidence="3" id="KW-0732">Signal</keyword>
<dbReference type="InterPro" id="IPR008922">
    <property type="entry name" value="Di-copper_centre_dom_sf"/>
</dbReference>
<dbReference type="Proteomes" id="UP001652620">
    <property type="component" value="Chromosome 5"/>
</dbReference>
<evidence type="ECO:0000256" key="1">
    <source>
        <dbReference type="ARBA" id="ARBA00022761"/>
    </source>
</evidence>
<name>A0ABM3JZ06_BACDO</name>
<keyword evidence="1" id="KW-0758">Storage protein</keyword>
<dbReference type="InterPro" id="IPR036697">
    <property type="entry name" value="Hemocyanin_N_sf"/>
</dbReference>
<feature type="compositionally biased region" description="Low complexity" evidence="2">
    <location>
        <begin position="534"/>
        <end position="553"/>
    </location>
</feature>
<dbReference type="Gene3D" id="1.20.1370.10">
    <property type="entry name" value="Hemocyanin, N-terminal domain"/>
    <property type="match status" value="2"/>
</dbReference>
<evidence type="ECO:0000259" key="4">
    <source>
        <dbReference type="Pfam" id="PF00372"/>
    </source>
</evidence>
<evidence type="ECO:0000259" key="5">
    <source>
        <dbReference type="Pfam" id="PF03722"/>
    </source>
</evidence>
<evidence type="ECO:0000256" key="2">
    <source>
        <dbReference type="SAM" id="MobiDB-lite"/>
    </source>
</evidence>
<dbReference type="RefSeq" id="XP_049314457.1">
    <property type="nucleotide sequence ID" value="XM_049458500.1"/>
</dbReference>
<evidence type="ECO:0000259" key="6">
    <source>
        <dbReference type="Pfam" id="PF03723"/>
    </source>
</evidence>
<gene>
    <name evidence="8" type="primary">LOC105223998</name>
</gene>
<dbReference type="Gene3D" id="1.10.1280.10">
    <property type="entry name" value="Di-copper center containing domain from catechol oxidase"/>
    <property type="match status" value="1"/>
</dbReference>
<evidence type="ECO:0000313" key="7">
    <source>
        <dbReference type="Proteomes" id="UP001652620"/>
    </source>
</evidence>
<dbReference type="InterPro" id="IPR000896">
    <property type="entry name" value="Hemocyanin/hexamerin_mid_dom"/>
</dbReference>
<dbReference type="SUPFAM" id="SSF48056">
    <property type="entry name" value="Di-copper centre-containing domain"/>
    <property type="match status" value="1"/>
</dbReference>
<evidence type="ECO:0000313" key="8">
    <source>
        <dbReference type="RefSeq" id="XP_049314457.1"/>
    </source>
</evidence>
<protein>
    <submittedName>
        <fullName evidence="8">Uncharacterized protein LOC105223998</fullName>
    </submittedName>
</protein>
<dbReference type="InterPro" id="IPR037020">
    <property type="entry name" value="Hemocyanin_C_sf"/>
</dbReference>
<reference evidence="8" key="1">
    <citation type="submission" date="2025-08" db="UniProtKB">
        <authorList>
            <consortium name="RefSeq"/>
        </authorList>
    </citation>
    <scope>IDENTIFICATION</scope>
    <source>
        <tissue evidence="8">Adult</tissue>
    </source>
</reference>
<keyword evidence="7" id="KW-1185">Reference proteome</keyword>
<feature type="signal peptide" evidence="3">
    <location>
        <begin position="1"/>
        <end position="17"/>
    </location>
</feature>
<dbReference type="PANTHER" id="PTHR11511:SF5">
    <property type="entry name" value="FAT-BODY PROTEIN 1-RELATED"/>
    <property type="match status" value="1"/>
</dbReference>
<dbReference type="InterPro" id="IPR005204">
    <property type="entry name" value="Hemocyanin_N"/>
</dbReference>
<dbReference type="GeneID" id="105223998"/>
<feature type="domain" description="Hemocyanin N-terminal" evidence="5">
    <location>
        <begin position="1236"/>
        <end position="1363"/>
    </location>
</feature>
<dbReference type="Pfam" id="PF00372">
    <property type="entry name" value="Hemocyanin_M"/>
    <property type="match status" value="1"/>
</dbReference>